<feature type="transmembrane region" description="Helical" evidence="1">
    <location>
        <begin position="295"/>
        <end position="318"/>
    </location>
</feature>
<organism evidence="3 4">
    <name type="scientific">Pseudoxanthomonas winnipegensis</name>
    <dbReference type="NCBI Taxonomy" id="2480810"/>
    <lineage>
        <taxon>Bacteria</taxon>
        <taxon>Pseudomonadati</taxon>
        <taxon>Pseudomonadota</taxon>
        <taxon>Gammaproteobacteria</taxon>
        <taxon>Lysobacterales</taxon>
        <taxon>Lysobacteraceae</taxon>
        <taxon>Pseudoxanthomonas</taxon>
    </lineage>
</organism>
<proteinExistence type="predicted"/>
<feature type="transmembrane region" description="Helical" evidence="1">
    <location>
        <begin position="105"/>
        <end position="123"/>
    </location>
</feature>
<dbReference type="AlphaFoldDB" id="A0A4Q8LVV4"/>
<dbReference type="Proteomes" id="UP000292087">
    <property type="component" value="Unassembled WGS sequence"/>
</dbReference>
<feature type="transmembrane region" description="Helical" evidence="1">
    <location>
        <begin position="67"/>
        <end position="93"/>
    </location>
</feature>
<name>A0A4Q8LVV4_9GAMM</name>
<keyword evidence="1" id="KW-0812">Transmembrane</keyword>
<reference evidence="3 4" key="1">
    <citation type="submission" date="2019-02" db="EMBL/GenBank/DDBJ databases">
        <title>WGS of Pseudoxanthomonas species novum from clinical isolates.</title>
        <authorList>
            <person name="Bernier A.-M."/>
            <person name="Bernard K."/>
            <person name="Vachon A."/>
        </authorList>
    </citation>
    <scope>NUCLEOTIDE SEQUENCE [LARGE SCALE GENOMIC DNA]</scope>
    <source>
        <strain evidence="3 4">NML140781</strain>
    </source>
</reference>
<dbReference type="Pfam" id="PF04235">
    <property type="entry name" value="DUF418"/>
    <property type="match status" value="1"/>
</dbReference>
<dbReference type="InterPro" id="IPR007349">
    <property type="entry name" value="DUF418"/>
</dbReference>
<feature type="transmembrane region" description="Helical" evidence="1">
    <location>
        <begin position="339"/>
        <end position="361"/>
    </location>
</feature>
<dbReference type="EMBL" id="SHMF01000002">
    <property type="protein sequence ID" value="TAA36136.1"/>
    <property type="molecule type" value="Genomic_DNA"/>
</dbReference>
<evidence type="ECO:0000313" key="4">
    <source>
        <dbReference type="Proteomes" id="UP000292087"/>
    </source>
</evidence>
<comment type="caution">
    <text evidence="3">The sequence shown here is derived from an EMBL/GenBank/DDBJ whole genome shotgun (WGS) entry which is preliminary data.</text>
</comment>
<evidence type="ECO:0000259" key="2">
    <source>
        <dbReference type="Pfam" id="PF04235"/>
    </source>
</evidence>
<feature type="transmembrane region" description="Helical" evidence="1">
    <location>
        <begin position="227"/>
        <end position="249"/>
    </location>
</feature>
<feature type="domain" description="DUF418" evidence="2">
    <location>
        <begin position="246"/>
        <end position="405"/>
    </location>
</feature>
<feature type="transmembrane region" description="Helical" evidence="1">
    <location>
        <begin position="25"/>
        <end position="47"/>
    </location>
</feature>
<feature type="transmembrane region" description="Helical" evidence="1">
    <location>
        <begin position="261"/>
        <end position="283"/>
    </location>
</feature>
<gene>
    <name evidence="3" type="ORF">EA656_10955</name>
</gene>
<keyword evidence="1" id="KW-1133">Transmembrane helix</keyword>
<evidence type="ECO:0000313" key="3">
    <source>
        <dbReference type="EMBL" id="TAA36136.1"/>
    </source>
</evidence>
<dbReference type="InterPro" id="IPR052529">
    <property type="entry name" value="Bact_Transport_Assoc"/>
</dbReference>
<keyword evidence="1" id="KW-0472">Membrane</keyword>
<dbReference type="PANTHER" id="PTHR30590">
    <property type="entry name" value="INNER MEMBRANE PROTEIN"/>
    <property type="match status" value="1"/>
</dbReference>
<dbReference type="RefSeq" id="WP_130523666.1">
    <property type="nucleotide sequence ID" value="NZ_SHLZ01000001.1"/>
</dbReference>
<protein>
    <submittedName>
        <fullName evidence="3">DUF418 domain-containing protein</fullName>
    </submittedName>
</protein>
<feature type="transmembrane region" description="Helical" evidence="1">
    <location>
        <begin position="154"/>
        <end position="177"/>
    </location>
</feature>
<evidence type="ECO:0000256" key="1">
    <source>
        <dbReference type="SAM" id="Phobius"/>
    </source>
</evidence>
<dbReference type="PANTHER" id="PTHR30590:SF2">
    <property type="entry name" value="INNER MEMBRANE PROTEIN"/>
    <property type="match status" value="1"/>
</dbReference>
<accession>A0A4Q8LVV4</accession>
<sequence>MRPDPAVTALPAPLGERARLPAMDVLRGLALLGIALMNLEGFAGPPASMGTGVDPALSGADRWVDAAIYVLVQGKFIALFSLLFGAGFAGLAVRAEREGWALGPVWLRRCAGLLLIGLAHALLVWSGDILMTYALCGLLLLAFREVIGGVLAWIGVALFLVPAGLMLGVAAMGASLASDPAWQQALHEQAVHAQAQAQAQIGAYAHGDYLAATRQRLEDFVSNLQVLPIYGAQVFGLFLIGGWLGGVLAEPARHARALQAMRWIALPLGLGAMGLAVWLAPWIGPGRTDARTCLGAALASAASLPICLGYVAWTLRWLQGRPSLTGLCAALAATGRLALSNYLLQSLVFTMLFYGYGFGAFGLARRWQLPLALALFALQLVLSQWWQKRGLPGPAEWALRALAYARPPRRAGQR</sequence>